<dbReference type="GO" id="GO:0002143">
    <property type="term" value="P:tRNA wobble position uridine thiolation"/>
    <property type="evidence" value="ECO:0007669"/>
    <property type="project" value="TreeGrafter"/>
</dbReference>
<dbReference type="Gene3D" id="1.10.10.370">
    <property type="entry name" value="DsrC-like protein, C-terminal domain"/>
    <property type="match status" value="1"/>
</dbReference>
<evidence type="ECO:0000313" key="6">
    <source>
        <dbReference type="Proteomes" id="UP000053937"/>
    </source>
</evidence>
<keyword evidence="6" id="KW-1185">Reference proteome</keyword>
<dbReference type="InterPro" id="IPR042072">
    <property type="entry name" value="DsrC-like_C"/>
</dbReference>
<protein>
    <submittedName>
        <fullName evidence="5">Sulfur relay protein TusE</fullName>
    </submittedName>
</protein>
<dbReference type="InterPro" id="IPR043163">
    <property type="entry name" value="DsrC-like_N"/>
</dbReference>
<dbReference type="NCBIfam" id="TIGR03342">
    <property type="entry name" value="dsrC_tusE_dsvC"/>
    <property type="match status" value="1"/>
</dbReference>
<evidence type="ECO:0000256" key="3">
    <source>
        <dbReference type="ARBA" id="ARBA00022490"/>
    </source>
</evidence>
<dbReference type="OrthoDB" id="9786347at2"/>
<evidence type="ECO:0000256" key="1">
    <source>
        <dbReference type="ARBA" id="ARBA00004496"/>
    </source>
</evidence>
<evidence type="ECO:0000256" key="2">
    <source>
        <dbReference type="ARBA" id="ARBA00005718"/>
    </source>
</evidence>
<dbReference type="OMA" id="LPKPTNC"/>
<name>A0A117MSF7_CHLLI</name>
<dbReference type="InterPro" id="IPR007453">
    <property type="entry name" value="DsrC/TusE"/>
</dbReference>
<dbReference type="PIRSF" id="PIRSF006223">
    <property type="entry name" value="DsrC_TusE"/>
    <property type="match status" value="1"/>
</dbReference>
<accession>A0A117MSF7</accession>
<evidence type="ECO:0000313" key="5">
    <source>
        <dbReference type="EMBL" id="KUL33297.1"/>
    </source>
</evidence>
<dbReference type="GO" id="GO:0005737">
    <property type="term" value="C:cytoplasm"/>
    <property type="evidence" value="ECO:0007669"/>
    <property type="project" value="UniProtKB-SubCell"/>
</dbReference>
<evidence type="ECO:0000256" key="4">
    <source>
        <dbReference type="PIRSR" id="PIRSR006223-50"/>
    </source>
</evidence>
<organism evidence="5 6">
    <name type="scientific">Chlorobium limicola</name>
    <dbReference type="NCBI Taxonomy" id="1092"/>
    <lineage>
        <taxon>Bacteria</taxon>
        <taxon>Pseudomonadati</taxon>
        <taxon>Chlorobiota</taxon>
        <taxon>Chlorobiia</taxon>
        <taxon>Chlorobiales</taxon>
        <taxon>Chlorobiaceae</taxon>
        <taxon>Chlorobium/Pelodictyon group</taxon>
        <taxon>Chlorobium</taxon>
    </lineage>
</organism>
<dbReference type="GO" id="GO:0097163">
    <property type="term" value="F:sulfur carrier activity"/>
    <property type="evidence" value="ECO:0007669"/>
    <property type="project" value="TreeGrafter"/>
</dbReference>
<dbReference type="AlphaFoldDB" id="A0A117MSF7"/>
<dbReference type="Proteomes" id="UP000053937">
    <property type="component" value="Unassembled WGS sequence"/>
</dbReference>
<dbReference type="Pfam" id="PF04358">
    <property type="entry name" value="DsrC"/>
    <property type="match status" value="1"/>
</dbReference>
<feature type="active site" description="Cysteine persulfide intermediate" evidence="4">
    <location>
        <position position="110"/>
    </location>
</feature>
<reference evidence="5 6" key="1">
    <citation type="submission" date="2015-10" db="EMBL/GenBank/DDBJ databases">
        <title>Draft Genome Sequence of Chlorobium limicola strain Frasassi Growing under Artificial Lighting in the Frasassi Cave System.</title>
        <authorList>
            <person name="Mansor M."/>
            <person name="Macalady J."/>
        </authorList>
    </citation>
    <scope>NUCLEOTIDE SEQUENCE [LARGE SCALE GENOMIC DNA]</scope>
    <source>
        <strain evidence="5 6">Frasassi</strain>
    </source>
</reference>
<comment type="similarity">
    <text evidence="2">Belongs to the DsrC/TusE family.</text>
</comment>
<sequence length="111" mass="12355">MSIEVNGATYETDENGYLVNLEDWNEDIAVKLAEGEEIDLTEEHWSLVRFLRNYYDEYQIAPAVKVLTKAIAAEQGIDKKEASEFLYGLFPKGPALQACKVAGLPKPTGCV</sequence>
<keyword evidence="3" id="KW-0963">Cytoplasm</keyword>
<dbReference type="SUPFAM" id="SSF69721">
    <property type="entry name" value="DsrC, the gamma subunit of dissimilatory sulfite reductase"/>
    <property type="match status" value="1"/>
</dbReference>
<dbReference type="EMBL" id="LMBR01000001">
    <property type="protein sequence ID" value="KUL33297.1"/>
    <property type="molecule type" value="Genomic_DNA"/>
</dbReference>
<dbReference type="InterPro" id="IPR025526">
    <property type="entry name" value="DsrC-like_dom_sf"/>
</dbReference>
<proteinExistence type="inferred from homology"/>
<dbReference type="Gene3D" id="3.30.1420.10">
    <property type="match status" value="1"/>
</dbReference>
<gene>
    <name evidence="5" type="ORF">ASB62_00345</name>
</gene>
<dbReference type="RefSeq" id="WP_012465657.1">
    <property type="nucleotide sequence ID" value="NZ_LMBR01000001.1"/>
</dbReference>
<comment type="subcellular location">
    <subcellularLocation>
        <location evidence="1">Cytoplasm</location>
    </subcellularLocation>
</comment>
<comment type="caution">
    <text evidence="5">The sequence shown here is derived from an EMBL/GenBank/DDBJ whole genome shotgun (WGS) entry which is preliminary data.</text>
</comment>
<dbReference type="PANTHER" id="PTHR37010:SF1">
    <property type="entry name" value="SULFURTRANSFERASE TUSE"/>
    <property type="match status" value="1"/>
</dbReference>
<dbReference type="PANTHER" id="PTHR37010">
    <property type="entry name" value="SULFURTRANSFERASE TUSE"/>
    <property type="match status" value="1"/>
</dbReference>